<name>K0RH73_THAOC</name>
<dbReference type="EMBL" id="AGNL01048092">
    <property type="protein sequence ID" value="EJK45977.1"/>
    <property type="molecule type" value="Genomic_DNA"/>
</dbReference>
<feature type="domain" description="DUF4116" evidence="1">
    <location>
        <begin position="188"/>
        <end position="232"/>
    </location>
</feature>
<sequence>MPPYCITMSDQKTNDVVVCNVEVEKQSAIQLMRNCIDTNDWMSLPFAMQSCNEIQFVGGWDGDEKIELQRLVAKMRENAPLKDKRYMLQAVSRYGRMLYYASSELRSDKTVVLAAVSTFGTALKFAHPRLRADKEVVLAAVRQDGMAIEFSSDELKADPLVISECNWERIKSVLQYADESAKDDYDHVMNVIKNDGRELQYVSKRLQKNQEVVFAAVAQNGAALEFASKELQDNRNIVLKAVESHGLSLRYAGEELRSDREVVLLAVSNDSNALAWASRSLRTDSEIALAAIYTKGSGMFKAVGMTCGGPRCHI</sequence>
<protein>
    <recommendedName>
        <fullName evidence="1">DUF4116 domain-containing protein</fullName>
    </recommendedName>
</protein>
<evidence type="ECO:0000313" key="3">
    <source>
        <dbReference type="Proteomes" id="UP000266841"/>
    </source>
</evidence>
<keyword evidence="3" id="KW-1185">Reference proteome</keyword>
<evidence type="ECO:0000259" key="1">
    <source>
        <dbReference type="Pfam" id="PF13475"/>
    </source>
</evidence>
<dbReference type="eggNOG" id="ENOG502S2RZ">
    <property type="taxonomic scope" value="Eukaryota"/>
</dbReference>
<dbReference type="OrthoDB" id="206348at2759"/>
<evidence type="ECO:0000313" key="2">
    <source>
        <dbReference type="EMBL" id="EJK45977.1"/>
    </source>
</evidence>
<dbReference type="InterPro" id="IPR025197">
    <property type="entry name" value="DUF4116"/>
</dbReference>
<accession>K0RH73</accession>
<proteinExistence type="predicted"/>
<comment type="caution">
    <text evidence="2">The sequence shown here is derived from an EMBL/GenBank/DDBJ whole genome shotgun (WGS) entry which is preliminary data.</text>
</comment>
<reference evidence="2 3" key="1">
    <citation type="journal article" date="2012" name="Genome Biol.">
        <title>Genome and low-iron response of an oceanic diatom adapted to chronic iron limitation.</title>
        <authorList>
            <person name="Lommer M."/>
            <person name="Specht M."/>
            <person name="Roy A.S."/>
            <person name="Kraemer L."/>
            <person name="Andreson R."/>
            <person name="Gutowska M.A."/>
            <person name="Wolf J."/>
            <person name="Bergner S.V."/>
            <person name="Schilhabel M.B."/>
            <person name="Klostermeier U.C."/>
            <person name="Beiko R.G."/>
            <person name="Rosenstiel P."/>
            <person name="Hippler M."/>
            <person name="Laroche J."/>
        </authorList>
    </citation>
    <scope>NUCLEOTIDE SEQUENCE [LARGE SCALE GENOMIC DNA]</scope>
    <source>
        <strain evidence="2 3">CCMP1005</strain>
    </source>
</reference>
<feature type="domain" description="DUF4116" evidence="1">
    <location>
        <begin position="234"/>
        <end position="282"/>
    </location>
</feature>
<feature type="domain" description="DUF4116" evidence="1">
    <location>
        <begin position="108"/>
        <end position="156"/>
    </location>
</feature>
<organism evidence="2 3">
    <name type="scientific">Thalassiosira oceanica</name>
    <name type="common">Marine diatom</name>
    <dbReference type="NCBI Taxonomy" id="159749"/>
    <lineage>
        <taxon>Eukaryota</taxon>
        <taxon>Sar</taxon>
        <taxon>Stramenopiles</taxon>
        <taxon>Ochrophyta</taxon>
        <taxon>Bacillariophyta</taxon>
        <taxon>Coscinodiscophyceae</taxon>
        <taxon>Thalassiosirophycidae</taxon>
        <taxon>Thalassiosirales</taxon>
        <taxon>Thalassiosiraceae</taxon>
        <taxon>Thalassiosira</taxon>
    </lineage>
</organism>
<dbReference type="Pfam" id="PF13475">
    <property type="entry name" value="DUF4116"/>
    <property type="match status" value="3"/>
</dbReference>
<dbReference type="AlphaFoldDB" id="K0RH73"/>
<dbReference type="Proteomes" id="UP000266841">
    <property type="component" value="Unassembled WGS sequence"/>
</dbReference>
<gene>
    <name evidence="2" type="ORF">THAOC_35382</name>
</gene>